<comment type="caution">
    <text evidence="1">The sequence shown here is derived from an EMBL/GenBank/DDBJ whole genome shotgun (WGS) entry which is preliminary data.</text>
</comment>
<evidence type="ECO:0000313" key="2">
    <source>
        <dbReference type="Proteomes" id="UP000435957"/>
    </source>
</evidence>
<sequence length="90" mass="10330">MKQKDQLVYNRICLAVRVQKSLKEPFTAKDIRQFSPQWPYTRQFSFLAYNCTDNLPLDEALFVRVERGRYQLVVREIAVAADDAGACASG</sequence>
<proteinExistence type="predicted"/>
<dbReference type="EMBL" id="WBWF01000030">
    <property type="protein sequence ID" value="KAB2699928.1"/>
    <property type="molecule type" value="Genomic_DNA"/>
</dbReference>
<name>A0AB34DDP3_9HYPH</name>
<reference evidence="1 2" key="1">
    <citation type="submission" date="2019-09" db="EMBL/GenBank/DDBJ databases">
        <title>Taxonomic organization of the family Brucellaceae based on a phylogenomic approach.</title>
        <authorList>
            <person name="Leclercq S."/>
            <person name="Cloeckaert A."/>
            <person name="Zygmunt M.S."/>
        </authorList>
    </citation>
    <scope>NUCLEOTIDE SEQUENCE [LARGE SCALE GENOMIC DNA]</scope>
    <source>
        <strain evidence="1 2">LUP23</strain>
    </source>
</reference>
<protein>
    <submittedName>
        <fullName evidence="1">Uncharacterized protein</fullName>
    </submittedName>
</protein>
<organism evidence="1 2">
    <name type="scientific">Brucella lupini</name>
    <dbReference type="NCBI Taxonomy" id="255457"/>
    <lineage>
        <taxon>Bacteria</taxon>
        <taxon>Pseudomonadati</taxon>
        <taxon>Pseudomonadota</taxon>
        <taxon>Alphaproteobacteria</taxon>
        <taxon>Hyphomicrobiales</taxon>
        <taxon>Brucellaceae</taxon>
        <taxon>Brucella/Ochrobactrum group</taxon>
        <taxon>Brucella</taxon>
    </lineage>
</organism>
<dbReference type="AlphaFoldDB" id="A0AB34DDP3"/>
<keyword evidence="2" id="KW-1185">Reference proteome</keyword>
<dbReference type="Proteomes" id="UP000435957">
    <property type="component" value="Unassembled WGS sequence"/>
</dbReference>
<gene>
    <name evidence="1" type="ORF">F9L03_24990</name>
</gene>
<evidence type="ECO:0000313" key="1">
    <source>
        <dbReference type="EMBL" id="KAB2699928.1"/>
    </source>
</evidence>
<accession>A0AB34DDP3</accession>
<dbReference type="RefSeq" id="WP_094513190.1">
    <property type="nucleotide sequence ID" value="NZ_JBHEEP010000036.1"/>
</dbReference>